<sequence>MHTGLFECFPSCRRPLEVWDQIKWSLFLLAVALAWNVFFLPSTAVKATIFPVVLLVLLMLHGLFLVCWHNLRTTSGQEGNQIKGGGNERPTSCESPEVPQRILDIQGGEEEAGEALMEVEEGPHQAKEGGQRGTVEPRGLSGILTELLDARYSRVFAISLETFYTDWLMLVASLMTCVRIPCEGLTVSFPDSAFPSSPSSFSPKSADGWISVLWRAGEESAFSKGLFLLITFSVLALLPVVLYLFITRVPKNAKLIGPVHKVFKFAYRPEVEWWDVTFMLRRLVLVVLTTLLPPGSFRLEKAFIGLLFFLCLALYLECKPFKRGLDSLCEAWCLSTLVFLTITRRDVSQAVCQSE</sequence>
<feature type="region of interest" description="Disordered" evidence="1">
    <location>
        <begin position="78"/>
        <end position="97"/>
    </location>
</feature>
<dbReference type="EMBL" id="CDMZ01000457">
    <property type="protein sequence ID" value="CEM14724.1"/>
    <property type="molecule type" value="Genomic_DNA"/>
</dbReference>
<evidence type="ECO:0000313" key="3">
    <source>
        <dbReference type="EMBL" id="CEM14724.1"/>
    </source>
</evidence>
<reference evidence="3" key="1">
    <citation type="submission" date="2014-11" db="EMBL/GenBank/DDBJ databases">
        <authorList>
            <person name="Otto D Thomas"/>
            <person name="Naeem Raeece"/>
        </authorList>
    </citation>
    <scope>NUCLEOTIDE SEQUENCE</scope>
</reference>
<dbReference type="AlphaFoldDB" id="A0A0G4FMD0"/>
<gene>
    <name evidence="3" type="ORF">Cvel_17586</name>
</gene>
<protein>
    <submittedName>
        <fullName evidence="3">Uncharacterized protein</fullName>
    </submittedName>
</protein>
<name>A0A0G4FMD0_9ALVE</name>
<evidence type="ECO:0000256" key="2">
    <source>
        <dbReference type="SAM" id="Phobius"/>
    </source>
</evidence>
<feature type="transmembrane region" description="Helical" evidence="2">
    <location>
        <begin position="299"/>
        <end position="316"/>
    </location>
</feature>
<keyword evidence="2" id="KW-0472">Membrane</keyword>
<dbReference type="PhylomeDB" id="A0A0G4FMD0"/>
<evidence type="ECO:0000256" key="1">
    <source>
        <dbReference type="SAM" id="MobiDB-lite"/>
    </source>
</evidence>
<feature type="transmembrane region" description="Helical" evidence="2">
    <location>
        <begin position="225"/>
        <end position="246"/>
    </location>
</feature>
<accession>A0A0G4FMD0</accession>
<keyword evidence="2" id="KW-0812">Transmembrane</keyword>
<dbReference type="VEuPathDB" id="CryptoDB:Cvel_17586"/>
<feature type="transmembrane region" description="Helical" evidence="2">
    <location>
        <begin position="48"/>
        <end position="68"/>
    </location>
</feature>
<keyword evidence="2" id="KW-1133">Transmembrane helix</keyword>
<proteinExistence type="predicted"/>
<organism evidence="3">
    <name type="scientific">Chromera velia CCMP2878</name>
    <dbReference type="NCBI Taxonomy" id="1169474"/>
    <lineage>
        <taxon>Eukaryota</taxon>
        <taxon>Sar</taxon>
        <taxon>Alveolata</taxon>
        <taxon>Colpodellida</taxon>
        <taxon>Chromeraceae</taxon>
        <taxon>Chromera</taxon>
    </lineage>
</organism>
<feature type="transmembrane region" description="Helical" evidence="2">
    <location>
        <begin position="24"/>
        <end position="42"/>
    </location>
</feature>